<dbReference type="InterPro" id="IPR051231">
    <property type="entry name" value="SOSS-B"/>
</dbReference>
<sequence length="167" mass="18346">MLKRNIINGVESVMYVSSESNQGENPSTNIKDLKPGMENVSVKARVLSSEPPHVIQTKKGPRTISNAVIGDSTGRVEVTAWGEKAGQLTEGEAVEIKGGWTTEFRGKVQLNIGRTTELKKIDDSEVPQAEEIPEEMPTAPEGSRPQGFRRTGGFRGPRRGGFRRREE</sequence>
<dbReference type="AlphaFoldDB" id="A0A7C2BL92"/>
<dbReference type="GO" id="GO:0003677">
    <property type="term" value="F:DNA binding"/>
    <property type="evidence" value="ECO:0007669"/>
    <property type="project" value="UniProtKB-KW"/>
</dbReference>
<dbReference type="PANTHER" id="PTHR13356:SF0">
    <property type="entry name" value="SOSS COMPLEX SUBUNIT B HOMOLOG"/>
    <property type="match status" value="1"/>
</dbReference>
<feature type="domain" description="Single-stranded DNA binding protein Ssb-like OB fold" evidence="3">
    <location>
        <begin position="33"/>
        <end position="115"/>
    </location>
</feature>
<keyword evidence="1 4" id="KW-0238">DNA-binding</keyword>
<dbReference type="Gene3D" id="2.40.50.140">
    <property type="entry name" value="Nucleic acid-binding proteins"/>
    <property type="match status" value="1"/>
</dbReference>
<feature type="compositionally biased region" description="Basic residues" evidence="2">
    <location>
        <begin position="156"/>
        <end position="167"/>
    </location>
</feature>
<dbReference type="PANTHER" id="PTHR13356">
    <property type="entry name" value="OB FOLD NUCLEIC ACID BINDING PROTEIN-RELATED"/>
    <property type="match status" value="1"/>
</dbReference>
<proteinExistence type="predicted"/>
<dbReference type="Pfam" id="PF21473">
    <property type="entry name" value="OB_Ssb-like"/>
    <property type="match status" value="1"/>
</dbReference>
<reference evidence="4" key="1">
    <citation type="journal article" date="2020" name="mSystems">
        <title>Genome- and Community-Level Interaction Insights into Carbon Utilization and Element Cycling Functions of Hydrothermarchaeota in Hydrothermal Sediment.</title>
        <authorList>
            <person name="Zhou Z."/>
            <person name="Liu Y."/>
            <person name="Xu W."/>
            <person name="Pan J."/>
            <person name="Luo Z.H."/>
            <person name="Li M."/>
        </authorList>
    </citation>
    <scope>NUCLEOTIDE SEQUENCE [LARGE SCALE GENOMIC DNA]</scope>
    <source>
        <strain evidence="4">SpSt-23</strain>
    </source>
</reference>
<evidence type="ECO:0000256" key="2">
    <source>
        <dbReference type="SAM" id="MobiDB-lite"/>
    </source>
</evidence>
<gene>
    <name evidence="4" type="ORF">ENP55_05450</name>
</gene>
<dbReference type="GO" id="GO:0000724">
    <property type="term" value="P:double-strand break repair via homologous recombination"/>
    <property type="evidence" value="ECO:0007669"/>
    <property type="project" value="TreeGrafter"/>
</dbReference>
<dbReference type="InterPro" id="IPR048970">
    <property type="entry name" value="OB_Ssb-like"/>
</dbReference>
<comment type="caution">
    <text evidence="4">The sequence shown here is derived from an EMBL/GenBank/DDBJ whole genome shotgun (WGS) entry which is preliminary data.</text>
</comment>
<dbReference type="GO" id="GO:0010212">
    <property type="term" value="P:response to ionizing radiation"/>
    <property type="evidence" value="ECO:0007669"/>
    <property type="project" value="TreeGrafter"/>
</dbReference>
<evidence type="ECO:0000256" key="1">
    <source>
        <dbReference type="ARBA" id="ARBA00023125"/>
    </source>
</evidence>
<feature type="region of interest" description="Disordered" evidence="2">
    <location>
        <begin position="121"/>
        <end position="167"/>
    </location>
</feature>
<dbReference type="InterPro" id="IPR012340">
    <property type="entry name" value="NA-bd_OB-fold"/>
</dbReference>
<evidence type="ECO:0000313" key="4">
    <source>
        <dbReference type="EMBL" id="HEF87717.1"/>
    </source>
</evidence>
<dbReference type="CDD" id="cd04491">
    <property type="entry name" value="SoSSB_OBF"/>
    <property type="match status" value="1"/>
</dbReference>
<dbReference type="EMBL" id="DSJT01000029">
    <property type="protein sequence ID" value="HEF87717.1"/>
    <property type="molecule type" value="Genomic_DNA"/>
</dbReference>
<organism evidence="4">
    <name type="scientific">Thermosphaera aggregans</name>
    <dbReference type="NCBI Taxonomy" id="54254"/>
    <lineage>
        <taxon>Archaea</taxon>
        <taxon>Thermoproteota</taxon>
        <taxon>Thermoprotei</taxon>
        <taxon>Desulfurococcales</taxon>
        <taxon>Desulfurococcaceae</taxon>
        <taxon>Thermosphaera</taxon>
    </lineage>
</organism>
<accession>A0A7C2BL92</accession>
<dbReference type="NCBIfam" id="NF005050">
    <property type="entry name" value="PRK06461.1-4"/>
    <property type="match status" value="1"/>
</dbReference>
<protein>
    <submittedName>
        <fullName evidence="4">Single-stranded DNA-binding protein</fullName>
    </submittedName>
</protein>
<evidence type="ECO:0000259" key="3">
    <source>
        <dbReference type="Pfam" id="PF21473"/>
    </source>
</evidence>
<dbReference type="SUPFAM" id="SSF50249">
    <property type="entry name" value="Nucleic acid-binding proteins"/>
    <property type="match status" value="1"/>
</dbReference>
<name>A0A7C2BL92_9CREN</name>